<dbReference type="NCBIfam" id="TIGR01033">
    <property type="entry name" value="YebC/PmpR family DNA-binding transcriptional regulator"/>
    <property type="match status" value="1"/>
</dbReference>
<dbReference type="Proteomes" id="UP000176780">
    <property type="component" value="Unassembled WGS sequence"/>
</dbReference>
<accession>A0A1F5HK79</accession>
<dbReference type="STRING" id="1797727.A3B51_02465"/>
<evidence type="ECO:0000259" key="7">
    <source>
        <dbReference type="Pfam" id="PF01709"/>
    </source>
</evidence>
<feature type="domain" description="TACO1/YebC-like second and third" evidence="7">
    <location>
        <begin position="84"/>
        <end position="239"/>
    </location>
</feature>
<evidence type="ECO:0000256" key="6">
    <source>
        <dbReference type="HAMAP-Rule" id="MF_00693"/>
    </source>
</evidence>
<dbReference type="PANTHER" id="PTHR12532:SF6">
    <property type="entry name" value="TRANSCRIPTIONAL REGULATORY PROTEIN YEBC-RELATED"/>
    <property type="match status" value="1"/>
</dbReference>
<reference evidence="9 10" key="1">
    <citation type="journal article" date="2016" name="Nat. Commun.">
        <title>Thousands of microbial genomes shed light on interconnected biogeochemical processes in an aquifer system.</title>
        <authorList>
            <person name="Anantharaman K."/>
            <person name="Brown C.T."/>
            <person name="Hug L.A."/>
            <person name="Sharon I."/>
            <person name="Castelle C.J."/>
            <person name="Probst A.J."/>
            <person name="Thomas B.C."/>
            <person name="Singh A."/>
            <person name="Wilkins M.J."/>
            <person name="Karaoz U."/>
            <person name="Brodie E.L."/>
            <person name="Williams K.H."/>
            <person name="Hubbard S.S."/>
            <person name="Banfield J.F."/>
        </authorList>
    </citation>
    <scope>NUCLEOTIDE SEQUENCE [LARGE SCALE GENOMIC DNA]</scope>
</reference>
<gene>
    <name evidence="9" type="ORF">A3B51_02465</name>
</gene>
<dbReference type="Pfam" id="PF01709">
    <property type="entry name" value="Transcrip_reg"/>
    <property type="match status" value="1"/>
</dbReference>
<dbReference type="EMBL" id="MFBQ01000027">
    <property type="protein sequence ID" value="OGE04550.1"/>
    <property type="molecule type" value="Genomic_DNA"/>
</dbReference>
<keyword evidence="3 6" id="KW-0805">Transcription regulation</keyword>
<feature type="domain" description="TACO1/YebC-like N-terminal" evidence="8">
    <location>
        <begin position="5"/>
        <end position="77"/>
    </location>
</feature>
<proteinExistence type="inferred from homology"/>
<evidence type="ECO:0000313" key="9">
    <source>
        <dbReference type="EMBL" id="OGE04550.1"/>
    </source>
</evidence>
<dbReference type="SUPFAM" id="SSF75625">
    <property type="entry name" value="YebC-like"/>
    <property type="match status" value="1"/>
</dbReference>
<dbReference type="Gene3D" id="3.30.70.980">
    <property type="match status" value="2"/>
</dbReference>
<dbReference type="InterPro" id="IPR026564">
    <property type="entry name" value="Transcrip_reg_TACO1-like_dom3"/>
</dbReference>
<dbReference type="InterPro" id="IPR049083">
    <property type="entry name" value="TACO1_YebC_N"/>
</dbReference>
<name>A0A1F5HK79_9BACT</name>
<protein>
    <recommendedName>
        <fullName evidence="6">Probable transcriptional regulatory protein A3B51_02465</fullName>
    </recommendedName>
</protein>
<organism evidence="9 10">
    <name type="scientific">Candidatus Curtissbacteria bacterium RIFCSPLOWO2_01_FULL_41_18</name>
    <dbReference type="NCBI Taxonomy" id="1797727"/>
    <lineage>
        <taxon>Bacteria</taxon>
        <taxon>Candidatus Curtissiibacteriota</taxon>
    </lineage>
</organism>
<dbReference type="NCBIfam" id="NF001030">
    <property type="entry name" value="PRK00110.1"/>
    <property type="match status" value="1"/>
</dbReference>
<evidence type="ECO:0000256" key="3">
    <source>
        <dbReference type="ARBA" id="ARBA00023015"/>
    </source>
</evidence>
<evidence type="ECO:0000313" key="10">
    <source>
        <dbReference type="Proteomes" id="UP000176780"/>
    </source>
</evidence>
<comment type="caution">
    <text evidence="9">The sequence shown here is derived from an EMBL/GenBank/DDBJ whole genome shotgun (WGS) entry which is preliminary data.</text>
</comment>
<comment type="subcellular location">
    <subcellularLocation>
        <location evidence="6">Cytoplasm</location>
    </subcellularLocation>
</comment>
<dbReference type="FunFam" id="1.10.10.200:FF:000002">
    <property type="entry name" value="Probable transcriptional regulatory protein CLM62_37755"/>
    <property type="match status" value="1"/>
</dbReference>
<comment type="similarity">
    <text evidence="1 6">Belongs to the TACO1 family.</text>
</comment>
<evidence type="ECO:0000256" key="1">
    <source>
        <dbReference type="ARBA" id="ARBA00008724"/>
    </source>
</evidence>
<evidence type="ECO:0000256" key="5">
    <source>
        <dbReference type="ARBA" id="ARBA00023163"/>
    </source>
</evidence>
<dbReference type="Gene3D" id="1.10.10.200">
    <property type="match status" value="1"/>
</dbReference>
<dbReference type="InterPro" id="IPR029072">
    <property type="entry name" value="YebC-like"/>
</dbReference>
<dbReference type="PANTHER" id="PTHR12532">
    <property type="entry name" value="TRANSLATIONAL ACTIVATOR OF CYTOCHROME C OXIDASE 1"/>
    <property type="match status" value="1"/>
</dbReference>
<dbReference type="InterPro" id="IPR048300">
    <property type="entry name" value="TACO1_YebC-like_2nd/3rd_dom"/>
</dbReference>
<dbReference type="NCBIfam" id="NF009044">
    <property type="entry name" value="PRK12378.1"/>
    <property type="match status" value="1"/>
</dbReference>
<dbReference type="AlphaFoldDB" id="A0A1F5HK79"/>
<dbReference type="GO" id="GO:0006355">
    <property type="term" value="P:regulation of DNA-templated transcription"/>
    <property type="evidence" value="ECO:0007669"/>
    <property type="project" value="UniProtKB-UniRule"/>
</dbReference>
<dbReference type="InterPro" id="IPR017856">
    <property type="entry name" value="Integrase-like_N"/>
</dbReference>
<dbReference type="GO" id="GO:0005829">
    <property type="term" value="C:cytosol"/>
    <property type="evidence" value="ECO:0007669"/>
    <property type="project" value="TreeGrafter"/>
</dbReference>
<evidence type="ECO:0000256" key="4">
    <source>
        <dbReference type="ARBA" id="ARBA00023125"/>
    </source>
</evidence>
<dbReference type="GO" id="GO:0003677">
    <property type="term" value="F:DNA binding"/>
    <property type="evidence" value="ECO:0007669"/>
    <property type="project" value="UniProtKB-UniRule"/>
</dbReference>
<evidence type="ECO:0000256" key="2">
    <source>
        <dbReference type="ARBA" id="ARBA00022490"/>
    </source>
</evidence>
<keyword evidence="5 6" id="KW-0804">Transcription</keyword>
<keyword evidence="4 6" id="KW-0238">DNA-binding</keyword>
<dbReference type="InterPro" id="IPR002876">
    <property type="entry name" value="Transcrip_reg_TACO1-like"/>
</dbReference>
<evidence type="ECO:0000259" key="8">
    <source>
        <dbReference type="Pfam" id="PF20772"/>
    </source>
</evidence>
<dbReference type="HAMAP" id="MF_00693">
    <property type="entry name" value="Transcrip_reg_TACO1"/>
    <property type="match status" value="1"/>
</dbReference>
<dbReference type="Pfam" id="PF20772">
    <property type="entry name" value="TACO1_YebC_N"/>
    <property type="match status" value="1"/>
</dbReference>
<keyword evidence="2 6" id="KW-0963">Cytoplasm</keyword>
<sequence length="251" mass="26867">MSGHSKWSSIKRQKGAADIRRGQVFTKLGNAITIAAREGGGGDPASNFKLRLAIEQARAANMPKENIARAIERGLGKGGGAALETVTYEGYAPGKVALIIEAATDNRNRTTPEVRGVIERAGGTFASPGAVSWMFEDAGLITVEKSGKLLDDILEIAADVGAQDVEDAKDFVEIFTRPNEVEKVKNALVQKGLTVISTEIFKKPTTVQIVSDAETAKKVLGLIDKLEDLEAVQKVYANFEIADEIIAQIKS</sequence>